<keyword evidence="4 6" id="KW-1133">Transmembrane helix</keyword>
<keyword evidence="3 6" id="KW-0812">Transmembrane</keyword>
<evidence type="ECO:0000313" key="7">
    <source>
        <dbReference type="EMBL" id="OAX35030.1"/>
    </source>
</evidence>
<protein>
    <recommendedName>
        <fullName evidence="6">Autophagy-related protein</fullName>
    </recommendedName>
</protein>
<dbReference type="Proteomes" id="UP000092154">
    <property type="component" value="Unassembled WGS sequence"/>
</dbReference>
<dbReference type="InterPro" id="IPR024671">
    <property type="entry name" value="Atg22-like"/>
</dbReference>
<accession>A0A1B7MR11</accession>
<dbReference type="GO" id="GO:0006914">
    <property type="term" value="P:autophagy"/>
    <property type="evidence" value="ECO:0007669"/>
    <property type="project" value="UniProtKB-KW"/>
</dbReference>
<dbReference type="InParanoid" id="A0A1B7MR11"/>
<dbReference type="GO" id="GO:0012505">
    <property type="term" value="C:endomembrane system"/>
    <property type="evidence" value="ECO:0007669"/>
    <property type="project" value="UniProtKB-SubCell"/>
</dbReference>
<name>A0A1B7MR11_9AGAM</name>
<comment type="function">
    <text evidence="6">Vacuolar effluxer which mediate the efflux of amino acids resulting from autophagic degradation. The release of autophagic amino acids allows the maintenance of protein synthesis and viability during nitrogen starvation.</text>
</comment>
<keyword evidence="8" id="KW-1185">Reference proteome</keyword>
<evidence type="ECO:0000256" key="1">
    <source>
        <dbReference type="ARBA" id="ARBA00004127"/>
    </source>
</evidence>
<reference evidence="7 8" key="1">
    <citation type="submission" date="2016-06" db="EMBL/GenBank/DDBJ databases">
        <title>Comparative genomics of the ectomycorrhizal sister species Rhizopogon vinicolor and Rhizopogon vesiculosus (Basidiomycota: Boletales) reveals a divergence of the mating type B locus.</title>
        <authorList>
            <consortium name="DOE Joint Genome Institute"/>
            <person name="Mujic A.B."/>
            <person name="Kuo A."/>
            <person name="Tritt A."/>
            <person name="Lipzen A."/>
            <person name="Chen C."/>
            <person name="Johnson J."/>
            <person name="Sharma A."/>
            <person name="Barry K."/>
            <person name="Grigoriev I.V."/>
            <person name="Spatafora J.W."/>
        </authorList>
    </citation>
    <scope>NUCLEOTIDE SEQUENCE [LARGE SCALE GENOMIC DNA]</scope>
    <source>
        <strain evidence="7 8">AM-OR11-026</strain>
    </source>
</reference>
<feature type="transmembrane region" description="Helical" evidence="6">
    <location>
        <begin position="16"/>
        <end position="39"/>
    </location>
</feature>
<evidence type="ECO:0000256" key="4">
    <source>
        <dbReference type="ARBA" id="ARBA00022989"/>
    </source>
</evidence>
<gene>
    <name evidence="7" type="ORF">K503DRAFT_697654</name>
</gene>
<dbReference type="InterPro" id="IPR050495">
    <property type="entry name" value="ATG22/LtaA_families"/>
</dbReference>
<keyword evidence="5 6" id="KW-0472">Membrane</keyword>
<dbReference type="EMBL" id="KV448541">
    <property type="protein sequence ID" value="OAX35030.1"/>
    <property type="molecule type" value="Genomic_DNA"/>
</dbReference>
<dbReference type="GO" id="GO:0005774">
    <property type="term" value="C:vacuolar membrane"/>
    <property type="evidence" value="ECO:0007669"/>
    <property type="project" value="UniProtKB-SubCell"/>
</dbReference>
<keyword evidence="6" id="KW-0926">Vacuole</keyword>
<evidence type="ECO:0000256" key="3">
    <source>
        <dbReference type="ARBA" id="ARBA00022692"/>
    </source>
</evidence>
<sequence length="89" mass="9915">MTITSTTTYKQRLRGWLSYAFASEVFVVVSLTLFLPICLEQFARDNGYLQPEKTEPCSSLSGTAPASADVRCAVKIGWLWIDTASFRCV</sequence>
<proteinExistence type="inferred from homology"/>
<comment type="caution">
    <text evidence="6">Lacks conserved residue(s) required for the propagation of feature annotation.</text>
</comment>
<keyword evidence="2 6" id="KW-0813">Transport</keyword>
<evidence type="ECO:0000313" key="8">
    <source>
        <dbReference type="Proteomes" id="UP000092154"/>
    </source>
</evidence>
<dbReference type="PANTHER" id="PTHR23519">
    <property type="entry name" value="AUTOPHAGY-RELATED PROTEIN 22"/>
    <property type="match status" value="1"/>
</dbReference>
<keyword evidence="6" id="KW-0029">Amino-acid transport</keyword>
<dbReference type="OrthoDB" id="192733at2759"/>
<comment type="similarity">
    <text evidence="6">Belongs to the ATG22 family.</text>
</comment>
<keyword evidence="6" id="KW-0072">Autophagy</keyword>
<dbReference type="STRING" id="1314800.A0A1B7MR11"/>
<comment type="subcellular location">
    <subcellularLocation>
        <location evidence="1">Endomembrane system</location>
        <topology evidence="1">Multi-pass membrane protein</topology>
    </subcellularLocation>
    <subcellularLocation>
        <location evidence="6">Vacuole membrane</location>
        <topology evidence="6">Multi-pass membrane protein</topology>
    </subcellularLocation>
</comment>
<organism evidence="7 8">
    <name type="scientific">Rhizopogon vinicolor AM-OR11-026</name>
    <dbReference type="NCBI Taxonomy" id="1314800"/>
    <lineage>
        <taxon>Eukaryota</taxon>
        <taxon>Fungi</taxon>
        <taxon>Dikarya</taxon>
        <taxon>Basidiomycota</taxon>
        <taxon>Agaricomycotina</taxon>
        <taxon>Agaricomycetes</taxon>
        <taxon>Agaricomycetidae</taxon>
        <taxon>Boletales</taxon>
        <taxon>Suillineae</taxon>
        <taxon>Rhizopogonaceae</taxon>
        <taxon>Rhizopogon</taxon>
    </lineage>
</organism>
<evidence type="ECO:0000256" key="6">
    <source>
        <dbReference type="RuleBase" id="RU363073"/>
    </source>
</evidence>
<dbReference type="PANTHER" id="PTHR23519:SF1">
    <property type="entry name" value="AUTOPHAGY-RELATED PROTEIN 22"/>
    <property type="match status" value="1"/>
</dbReference>
<evidence type="ECO:0000256" key="2">
    <source>
        <dbReference type="ARBA" id="ARBA00022448"/>
    </source>
</evidence>
<dbReference type="GO" id="GO:0032974">
    <property type="term" value="P:amino acid transmembrane export from vacuole"/>
    <property type="evidence" value="ECO:0007669"/>
    <property type="project" value="TreeGrafter"/>
</dbReference>
<evidence type="ECO:0000256" key="5">
    <source>
        <dbReference type="ARBA" id="ARBA00023136"/>
    </source>
</evidence>
<dbReference type="AlphaFoldDB" id="A0A1B7MR11"/>
<dbReference type="Pfam" id="PF11700">
    <property type="entry name" value="ATG22"/>
    <property type="match status" value="1"/>
</dbReference>